<evidence type="ECO:0000313" key="3">
    <source>
        <dbReference type="EMBL" id="SDS64517.1"/>
    </source>
</evidence>
<gene>
    <name evidence="3" type="ORF">SAMN04489812_2546</name>
</gene>
<dbReference type="SUPFAM" id="SSF51735">
    <property type="entry name" value="NAD(P)-binding Rossmann-fold domains"/>
    <property type="match status" value="1"/>
</dbReference>
<evidence type="ECO:0000256" key="1">
    <source>
        <dbReference type="ARBA" id="ARBA00006484"/>
    </source>
</evidence>
<dbReference type="PRINTS" id="PR00081">
    <property type="entry name" value="GDHRDH"/>
</dbReference>
<dbReference type="AlphaFoldDB" id="A0A1H1TW96"/>
<keyword evidence="2" id="KW-0560">Oxidoreductase</keyword>
<name>A0A1H1TW96_9ACTN</name>
<dbReference type="PRINTS" id="PR00080">
    <property type="entry name" value="SDRFAMILY"/>
</dbReference>
<dbReference type="InterPro" id="IPR020904">
    <property type="entry name" value="Sc_DH/Rdtase_CS"/>
</dbReference>
<dbReference type="InterPro" id="IPR002347">
    <property type="entry name" value="SDR_fam"/>
</dbReference>
<dbReference type="GO" id="GO:0016491">
    <property type="term" value="F:oxidoreductase activity"/>
    <property type="evidence" value="ECO:0007669"/>
    <property type="project" value="UniProtKB-KW"/>
</dbReference>
<sequence length="258" mass="26209">MVDGTNGSLAGRRALVTGSGHGIGAGIATALAAAGADVVVHYGQSADKAEQTRQQVAGHGVRSTILQADVTRTVEVDRLIADSVDFLGGLDILVCNAGHLVGREAVATMTDDHYASVMEVNIGATFRTVRAALPHLEKSDHGRIVTMSSLAAQNGGGNGSTIYAAAKSAVLGFTKGLAKEIAGSGTTVNALAPGFIGDTPFHDRFSPPEAQQTMIAGIPLGRAGQVSEVASAVTWLCSDGAAFVTGTTVDITGGAWFH</sequence>
<comment type="similarity">
    <text evidence="1">Belongs to the short-chain dehydrogenases/reductases (SDR) family.</text>
</comment>
<dbReference type="FunFam" id="3.40.50.720:FF:000084">
    <property type="entry name" value="Short-chain dehydrogenase reductase"/>
    <property type="match status" value="1"/>
</dbReference>
<protein>
    <submittedName>
        <fullName evidence="3">3-oxoacyl-[acyl-carrier protein] reductase</fullName>
    </submittedName>
</protein>
<dbReference type="PANTHER" id="PTHR42879:SF2">
    <property type="entry name" value="3-OXOACYL-[ACYL-CARRIER-PROTEIN] REDUCTASE FABG"/>
    <property type="match status" value="1"/>
</dbReference>
<reference evidence="3 4" key="1">
    <citation type="submission" date="2016-10" db="EMBL/GenBank/DDBJ databases">
        <authorList>
            <person name="de Groot N.N."/>
        </authorList>
    </citation>
    <scope>NUCLEOTIDE SEQUENCE [LARGE SCALE GENOMIC DNA]</scope>
    <source>
        <strain evidence="3 4">DSM 21800</strain>
    </source>
</reference>
<keyword evidence="4" id="KW-1185">Reference proteome</keyword>
<dbReference type="InterPro" id="IPR036291">
    <property type="entry name" value="NAD(P)-bd_dom_sf"/>
</dbReference>
<dbReference type="OrthoDB" id="9809287at2"/>
<dbReference type="PANTHER" id="PTHR42879">
    <property type="entry name" value="3-OXOACYL-(ACYL-CARRIER-PROTEIN) REDUCTASE"/>
    <property type="match status" value="1"/>
</dbReference>
<evidence type="ECO:0000256" key="2">
    <source>
        <dbReference type="ARBA" id="ARBA00023002"/>
    </source>
</evidence>
<dbReference type="Gene3D" id="3.40.50.720">
    <property type="entry name" value="NAD(P)-binding Rossmann-like Domain"/>
    <property type="match status" value="1"/>
</dbReference>
<proteinExistence type="inferred from homology"/>
<dbReference type="GO" id="GO:0032787">
    <property type="term" value="P:monocarboxylic acid metabolic process"/>
    <property type="evidence" value="ECO:0007669"/>
    <property type="project" value="UniProtKB-ARBA"/>
</dbReference>
<organism evidence="3 4">
    <name type="scientific">Microlunatus soli</name>
    <dbReference type="NCBI Taxonomy" id="630515"/>
    <lineage>
        <taxon>Bacteria</taxon>
        <taxon>Bacillati</taxon>
        <taxon>Actinomycetota</taxon>
        <taxon>Actinomycetes</taxon>
        <taxon>Propionibacteriales</taxon>
        <taxon>Propionibacteriaceae</taxon>
        <taxon>Microlunatus</taxon>
    </lineage>
</organism>
<dbReference type="PROSITE" id="PS00061">
    <property type="entry name" value="ADH_SHORT"/>
    <property type="match status" value="1"/>
</dbReference>
<dbReference type="RefSeq" id="WP_091525279.1">
    <property type="nucleotide sequence ID" value="NZ_LT629772.1"/>
</dbReference>
<dbReference type="InterPro" id="IPR050259">
    <property type="entry name" value="SDR"/>
</dbReference>
<accession>A0A1H1TW96</accession>
<evidence type="ECO:0000313" key="4">
    <source>
        <dbReference type="Proteomes" id="UP000199103"/>
    </source>
</evidence>
<dbReference type="Proteomes" id="UP000199103">
    <property type="component" value="Chromosome I"/>
</dbReference>
<dbReference type="EMBL" id="LT629772">
    <property type="protein sequence ID" value="SDS64517.1"/>
    <property type="molecule type" value="Genomic_DNA"/>
</dbReference>
<dbReference type="Pfam" id="PF13561">
    <property type="entry name" value="adh_short_C2"/>
    <property type="match status" value="1"/>
</dbReference>
<dbReference type="STRING" id="630515.SAMN04489812_2546"/>